<dbReference type="AlphaFoldDB" id="A0A6P1YWF7"/>
<dbReference type="RefSeq" id="WP_163078094.1">
    <property type="nucleotide sequence ID" value="NZ_CP048631.1"/>
</dbReference>
<gene>
    <name evidence="1" type="ORF">G3A50_21730</name>
</gene>
<geneLocation type="plasmid" evidence="2">
    <name>plgm</name>
</geneLocation>
<dbReference type="Proteomes" id="UP000464751">
    <property type="component" value="Plasmid pLGM"/>
</dbReference>
<reference evidence="1 2" key="1">
    <citation type="submission" date="2020-02" db="EMBL/GenBank/DDBJ databases">
        <authorList>
            <person name="Li G."/>
        </authorList>
    </citation>
    <scope>NUCLEOTIDE SEQUENCE [LARGE SCALE GENOMIC DNA]</scope>
    <source>
        <strain evidence="1 2">DSM 102029</strain>
        <plasmid evidence="2">plgm</plasmid>
    </source>
</reference>
<name>A0A6P1YWF7_9HYPH</name>
<accession>A0A6P1YWF7</accession>
<protein>
    <submittedName>
        <fullName evidence="1">Uncharacterized protein</fullName>
    </submittedName>
</protein>
<dbReference type="KEGG" id="apra:G3A50_21730"/>
<evidence type="ECO:0000313" key="1">
    <source>
        <dbReference type="EMBL" id="QIB36453.1"/>
    </source>
</evidence>
<proteinExistence type="predicted"/>
<evidence type="ECO:0000313" key="2">
    <source>
        <dbReference type="Proteomes" id="UP000464751"/>
    </source>
</evidence>
<keyword evidence="1" id="KW-0614">Plasmid</keyword>
<sequence length="86" mass="9467">MTRLPLELYVPEPSHQPDVTLRLRSSGGIELHVRIAGKTFRRCLKSVISDGPMREDRFAVVQGRLAPNGVIDEAGLAYAPKPGTKE</sequence>
<organism evidence="1 2">
    <name type="scientific">Ancylobacter pratisalsi</name>
    <dbReference type="NCBI Taxonomy" id="1745854"/>
    <lineage>
        <taxon>Bacteria</taxon>
        <taxon>Pseudomonadati</taxon>
        <taxon>Pseudomonadota</taxon>
        <taxon>Alphaproteobacteria</taxon>
        <taxon>Hyphomicrobiales</taxon>
        <taxon>Xanthobacteraceae</taxon>
        <taxon>Ancylobacter</taxon>
    </lineage>
</organism>
<keyword evidence="2" id="KW-1185">Reference proteome</keyword>
<dbReference type="EMBL" id="CP048631">
    <property type="protein sequence ID" value="QIB36453.1"/>
    <property type="molecule type" value="Genomic_DNA"/>
</dbReference>